<gene>
    <name evidence="7" type="ORF">GXX24_02135</name>
</gene>
<reference evidence="7 8" key="1">
    <citation type="journal article" date="2020" name="Biotechnol. Biofuels">
        <title>New insights from the biogas microbiome by comprehensive genome-resolved metagenomics of nearly 1600 species originating from multiple anaerobic digesters.</title>
        <authorList>
            <person name="Campanaro S."/>
            <person name="Treu L."/>
            <person name="Rodriguez-R L.M."/>
            <person name="Kovalovszki A."/>
            <person name="Ziels R.M."/>
            <person name="Maus I."/>
            <person name="Zhu X."/>
            <person name="Kougias P.G."/>
            <person name="Basile A."/>
            <person name="Luo G."/>
            <person name="Schluter A."/>
            <person name="Konstantinidis K.T."/>
            <person name="Angelidaki I."/>
        </authorList>
    </citation>
    <scope>NUCLEOTIDE SEQUENCE [LARGE SCALE GENOMIC DNA]</scope>
    <source>
        <strain evidence="7">AS04akNAM_125</strain>
    </source>
</reference>
<evidence type="ECO:0000313" key="8">
    <source>
        <dbReference type="Proteomes" id="UP000580830"/>
    </source>
</evidence>
<comment type="caution">
    <text evidence="7">The sequence shown here is derived from an EMBL/GenBank/DDBJ whole genome shotgun (WGS) entry which is preliminary data.</text>
</comment>
<evidence type="ECO:0000256" key="3">
    <source>
        <dbReference type="ARBA" id="ARBA00018392"/>
    </source>
</evidence>
<name>A0A832PLN6_9RHOB</name>
<dbReference type="GO" id="GO:0032049">
    <property type="term" value="P:cardiolipin biosynthetic process"/>
    <property type="evidence" value="ECO:0007669"/>
    <property type="project" value="UniProtKB-ARBA"/>
</dbReference>
<dbReference type="PROSITE" id="PS50035">
    <property type="entry name" value="PLD"/>
    <property type="match status" value="2"/>
</dbReference>
<dbReference type="CDD" id="cd09111">
    <property type="entry name" value="PLDc_ymdC_like_1"/>
    <property type="match status" value="1"/>
</dbReference>
<dbReference type="PANTHER" id="PTHR21248:SF12">
    <property type="entry name" value="CARDIOLIPIN SYNTHASE C"/>
    <property type="match status" value="1"/>
</dbReference>
<keyword evidence="4" id="KW-0964">Secreted</keyword>
<dbReference type="CDD" id="cd09113">
    <property type="entry name" value="PLDc_ymdC_like_2"/>
    <property type="match status" value="1"/>
</dbReference>
<proteinExistence type="predicted"/>
<organism evidence="7 8">
    <name type="scientific">Paracoccus solventivorans</name>
    <dbReference type="NCBI Taxonomy" id="53463"/>
    <lineage>
        <taxon>Bacteria</taxon>
        <taxon>Pseudomonadati</taxon>
        <taxon>Pseudomonadota</taxon>
        <taxon>Alphaproteobacteria</taxon>
        <taxon>Rhodobacterales</taxon>
        <taxon>Paracoccaceae</taxon>
        <taxon>Paracoccus</taxon>
    </lineage>
</organism>
<dbReference type="InterPro" id="IPR025202">
    <property type="entry name" value="PLD-like_dom"/>
</dbReference>
<dbReference type="Proteomes" id="UP000580830">
    <property type="component" value="Unassembled WGS sequence"/>
</dbReference>
<dbReference type="GO" id="GO:0030572">
    <property type="term" value="F:phosphatidyltransferase activity"/>
    <property type="evidence" value="ECO:0007669"/>
    <property type="project" value="UniProtKB-ARBA"/>
</dbReference>
<evidence type="ECO:0000256" key="1">
    <source>
        <dbReference type="ARBA" id="ARBA00003145"/>
    </source>
</evidence>
<evidence type="ECO:0000259" key="6">
    <source>
        <dbReference type="PROSITE" id="PS50035"/>
    </source>
</evidence>
<dbReference type="Pfam" id="PF13091">
    <property type="entry name" value="PLDc_2"/>
    <property type="match status" value="2"/>
</dbReference>
<dbReference type="AlphaFoldDB" id="A0A832PLN6"/>
<dbReference type="SMART" id="SM00155">
    <property type="entry name" value="PLDc"/>
    <property type="match status" value="2"/>
</dbReference>
<feature type="domain" description="PLD phosphodiesterase" evidence="6">
    <location>
        <begin position="168"/>
        <end position="195"/>
    </location>
</feature>
<dbReference type="InterPro" id="IPR001736">
    <property type="entry name" value="PLipase_D/transphosphatidylase"/>
</dbReference>
<evidence type="ECO:0000256" key="5">
    <source>
        <dbReference type="ARBA" id="ARBA00029594"/>
    </source>
</evidence>
<feature type="domain" description="PLD phosphodiesterase" evidence="6">
    <location>
        <begin position="401"/>
        <end position="428"/>
    </location>
</feature>
<protein>
    <recommendedName>
        <fullName evidence="3">Phospholipase D</fullName>
    </recommendedName>
    <alternativeName>
        <fullName evidence="5">Choline phosphatase</fullName>
    </alternativeName>
</protein>
<accession>A0A832PLN6</accession>
<dbReference type="PANTHER" id="PTHR21248">
    <property type="entry name" value="CARDIOLIPIN SYNTHASE"/>
    <property type="match status" value="1"/>
</dbReference>
<evidence type="ECO:0000256" key="4">
    <source>
        <dbReference type="ARBA" id="ARBA00022525"/>
    </source>
</evidence>
<evidence type="ECO:0000256" key="2">
    <source>
        <dbReference type="ARBA" id="ARBA00004613"/>
    </source>
</evidence>
<sequence>MRILKWLALAALVAGAAILVLRLVFPLPDVSGRPPEAALAPDTQGRIGRAFANPIAAHPGQTGIVALGNGHDALASRLTLADLAETSIDAQYYIWHDDTSGLLLLDALHRAAQRGVRVRLLLDDNGIPGLDQLLATLNAQENFQVRLFNPSTIRRPKYLGYAIDFFRMNRRMHNKSMIVDGIAAIIGGRNIGDEYFQIGNAFYLDMDAVAVGEVVPETSAVFDAYWNAASVFELERVIKGAGDIAEFETRIAELRQTSEARELLDVMESSARAAIEGKVAHEWTQVQLVADDPAKGQGVATQDQLMISRLAQILGGIDARLDLVSAYFVPGRKGTEIFSNLARKSIEVNILTNALNTTDVLLVHAGYTKYRRDLLEAGVKLYELKLRGDHSEKQIFPLGISGASLHAKTFAVDHRRIFIGSFNFDPRSVDLNCEMGFLIDSPRMAAQISGAFDNAIPLVSYQPTLTPEAKMVWIEKLPQGRTEIYQEEPAATWFQQIAIAAIGILPVEWLL</sequence>
<evidence type="ECO:0000313" key="7">
    <source>
        <dbReference type="EMBL" id="HHW32935.1"/>
    </source>
</evidence>
<comment type="subcellular location">
    <subcellularLocation>
        <location evidence="2">Secreted</location>
    </subcellularLocation>
</comment>
<dbReference type="RefSeq" id="WP_303729087.1">
    <property type="nucleotide sequence ID" value="NZ_DULP01000033.1"/>
</dbReference>
<dbReference type="Gene3D" id="3.30.870.10">
    <property type="entry name" value="Endonuclease Chain A"/>
    <property type="match status" value="2"/>
</dbReference>
<comment type="function">
    <text evidence="1">Could be a virulence factor.</text>
</comment>
<dbReference type="EMBL" id="DULP01000033">
    <property type="protein sequence ID" value="HHW32935.1"/>
    <property type="molecule type" value="Genomic_DNA"/>
</dbReference>
<dbReference type="SUPFAM" id="SSF56024">
    <property type="entry name" value="Phospholipase D/nuclease"/>
    <property type="match status" value="2"/>
</dbReference>
<dbReference type="GO" id="GO:0005576">
    <property type="term" value="C:extracellular region"/>
    <property type="evidence" value="ECO:0007669"/>
    <property type="project" value="UniProtKB-SubCell"/>
</dbReference>